<organism evidence="1 2">
    <name type="scientific">Kribbella steppae</name>
    <dbReference type="NCBI Taxonomy" id="2512223"/>
    <lineage>
        <taxon>Bacteria</taxon>
        <taxon>Bacillati</taxon>
        <taxon>Actinomycetota</taxon>
        <taxon>Actinomycetes</taxon>
        <taxon>Propionibacteriales</taxon>
        <taxon>Kribbellaceae</taxon>
        <taxon>Kribbella</taxon>
    </lineage>
</organism>
<dbReference type="EMBL" id="SLWN01000006">
    <property type="protein sequence ID" value="TCO28023.1"/>
    <property type="molecule type" value="Genomic_DNA"/>
</dbReference>
<keyword evidence="2" id="KW-1185">Reference proteome</keyword>
<dbReference type="OrthoDB" id="9793302at2"/>
<dbReference type="Proteomes" id="UP000294508">
    <property type="component" value="Unassembled WGS sequence"/>
</dbReference>
<name>A0A4R2HFJ4_9ACTN</name>
<protein>
    <submittedName>
        <fullName evidence="1">Uncharacterized protein</fullName>
    </submittedName>
</protein>
<accession>A0A4R2HFJ4</accession>
<gene>
    <name evidence="1" type="ORF">EV652_1065</name>
</gene>
<sequence length="57" mass="6437">MVASDHRQGSPGRAVDEFAHEFGARWPKGVARIVDDIEPLLAFYRWRAVNGASTRIR</sequence>
<evidence type="ECO:0000313" key="1">
    <source>
        <dbReference type="EMBL" id="TCO28023.1"/>
    </source>
</evidence>
<dbReference type="AlphaFoldDB" id="A0A4R2HFJ4"/>
<reference evidence="1 2" key="1">
    <citation type="journal article" date="2015" name="Stand. Genomic Sci.">
        <title>Genomic Encyclopedia of Bacterial and Archaeal Type Strains, Phase III: the genomes of soil and plant-associated and newly described type strains.</title>
        <authorList>
            <person name="Whitman W.B."/>
            <person name="Woyke T."/>
            <person name="Klenk H.P."/>
            <person name="Zhou Y."/>
            <person name="Lilburn T.G."/>
            <person name="Beck B.J."/>
            <person name="De Vos P."/>
            <person name="Vandamme P."/>
            <person name="Eisen J.A."/>
            <person name="Garrity G."/>
            <person name="Hugenholtz P."/>
            <person name="Kyrpides N.C."/>
        </authorList>
    </citation>
    <scope>NUCLEOTIDE SEQUENCE [LARGE SCALE GENOMIC DNA]</scope>
    <source>
        <strain evidence="1 2">VKM Ac-2572</strain>
    </source>
</reference>
<proteinExistence type="predicted"/>
<comment type="caution">
    <text evidence="1">The sequence shown here is derived from an EMBL/GenBank/DDBJ whole genome shotgun (WGS) entry which is preliminary data.</text>
</comment>
<dbReference type="RefSeq" id="WP_158441177.1">
    <property type="nucleotide sequence ID" value="NZ_SLWN01000006.1"/>
</dbReference>
<evidence type="ECO:0000313" key="2">
    <source>
        <dbReference type="Proteomes" id="UP000294508"/>
    </source>
</evidence>